<dbReference type="AlphaFoldDB" id="A0AAV2Z3G2"/>
<evidence type="ECO:0000313" key="3">
    <source>
        <dbReference type="Proteomes" id="UP001146120"/>
    </source>
</evidence>
<accession>A0AAV2Z3G2</accession>
<dbReference type="InterPro" id="IPR057670">
    <property type="entry name" value="SH3_retrovirus"/>
</dbReference>
<dbReference type="Pfam" id="PF25597">
    <property type="entry name" value="SH3_retrovirus"/>
    <property type="match status" value="1"/>
</dbReference>
<name>A0AAV2Z3G2_9STRA</name>
<feature type="domain" description="Retroviral polymerase SH3-like" evidence="1">
    <location>
        <begin position="1"/>
        <end position="29"/>
    </location>
</feature>
<dbReference type="Proteomes" id="UP001146120">
    <property type="component" value="Unassembled WGS sequence"/>
</dbReference>
<evidence type="ECO:0000313" key="2">
    <source>
        <dbReference type="EMBL" id="DBA01903.1"/>
    </source>
</evidence>
<sequence>KGYRLMDVTTRKIVYSPDVDFDETVFPTIDLQQVPTTLTRPTSSPGIPQDIPLTRETDAPVVHYTFIRQENTSSESTSEN</sequence>
<organism evidence="2 3">
    <name type="scientific">Lagenidium giganteum</name>
    <dbReference type="NCBI Taxonomy" id="4803"/>
    <lineage>
        <taxon>Eukaryota</taxon>
        <taxon>Sar</taxon>
        <taxon>Stramenopiles</taxon>
        <taxon>Oomycota</taxon>
        <taxon>Peronosporomycetes</taxon>
        <taxon>Pythiales</taxon>
        <taxon>Pythiaceae</taxon>
    </lineage>
</organism>
<dbReference type="EMBL" id="DAKRPA010000039">
    <property type="protein sequence ID" value="DBA01903.1"/>
    <property type="molecule type" value="Genomic_DNA"/>
</dbReference>
<reference evidence="2" key="2">
    <citation type="journal article" date="2023" name="Microbiol Resour">
        <title>Decontamination and Annotation of the Draft Genome Sequence of the Oomycete Lagenidium giganteum ARSEF 373.</title>
        <authorList>
            <person name="Morgan W.R."/>
            <person name="Tartar A."/>
        </authorList>
    </citation>
    <scope>NUCLEOTIDE SEQUENCE</scope>
    <source>
        <strain evidence="2">ARSEF 373</strain>
    </source>
</reference>
<reference evidence="2" key="1">
    <citation type="submission" date="2022-11" db="EMBL/GenBank/DDBJ databases">
        <authorList>
            <person name="Morgan W.R."/>
            <person name="Tartar A."/>
        </authorList>
    </citation>
    <scope>NUCLEOTIDE SEQUENCE</scope>
    <source>
        <strain evidence="2">ARSEF 373</strain>
    </source>
</reference>
<keyword evidence="3" id="KW-1185">Reference proteome</keyword>
<feature type="non-terminal residue" evidence="2">
    <location>
        <position position="1"/>
    </location>
</feature>
<gene>
    <name evidence="2" type="ORF">N0F65_005092</name>
</gene>
<evidence type="ECO:0000259" key="1">
    <source>
        <dbReference type="Pfam" id="PF25597"/>
    </source>
</evidence>
<comment type="caution">
    <text evidence="2">The sequence shown here is derived from an EMBL/GenBank/DDBJ whole genome shotgun (WGS) entry which is preliminary data.</text>
</comment>
<protein>
    <recommendedName>
        <fullName evidence="1">Retroviral polymerase SH3-like domain-containing protein</fullName>
    </recommendedName>
</protein>
<proteinExistence type="predicted"/>